<sequence>MGYVEVNFLGEKYEVSEAVKEFLEYDGLLSPILQKIVERMTFCLERDSKSAPSNIWEKVEGDIDALKKIMVDGADLLLKKLLDLGVYDVTVNDLLSNIDIFSQIDNFVLSIGRKLCNEGERFVQLKNQGLERMYNYASSGITGSGIGIFTNSISALMVYSAMERSIVLSQAKKADRIYQESARRINDYVNSGFEKMCRDVMLGEYYPELMQLLLEYPNQIMSQFLNQLIAHDKFDFDSIQQYNMNKADEMLKNIDRVADKEEFLKQSFLTCPFSSDLYEKCLELQMLDFDTFQTAKYFEMGDELDEKIENYVRNHQDNFKYVKILVEILASYRGKSESDLFKVIYKDFVEKVVVSYREFNEAIANENKLDIFIRGNIAEQTSDVITKTLKDVSEVVDKKINSLLSERSYIELIDMGVLKPADIRMAGSTSDLLKDINNEISKALIECILDYIEEGKRRWNLYVEALEPFEAELKVRESELNGLKKEKGQLGLFALSKKRQLQTQIDIKTMEISEFKKKNEPKDLREIFEKMYR</sequence>
<dbReference type="AlphaFoldDB" id="A0A2N5PZ35"/>
<dbReference type="Proteomes" id="UP000234840">
    <property type="component" value="Unassembled WGS sequence"/>
</dbReference>
<name>A0A2N5PZ35_MEDGN</name>
<dbReference type="EMBL" id="NIHW01000023">
    <property type="protein sequence ID" value="PLT85730.1"/>
    <property type="molecule type" value="Genomic_DNA"/>
</dbReference>
<accession>A0A2N5PZ35</accession>
<gene>
    <name evidence="1" type="ORF">CDL20_09595</name>
</gene>
<dbReference type="RefSeq" id="WP_101882582.1">
    <property type="nucleotide sequence ID" value="NZ_NIHW01000023.1"/>
</dbReference>
<protein>
    <submittedName>
        <fullName evidence="1">Uncharacterized protein</fullName>
    </submittedName>
</protein>
<proteinExistence type="predicted"/>
<reference evidence="1 2" key="1">
    <citation type="journal article" date="2017" name="Genome Med.">
        <title>A novel Ruminococcus gnavus clade enriched in inflammatory bowel disease patients.</title>
        <authorList>
            <person name="Hall A.B."/>
            <person name="Yassour M."/>
            <person name="Sauk J."/>
            <person name="Garner A."/>
            <person name="Jiang X."/>
            <person name="Arthur T."/>
            <person name="Lagoudas G.K."/>
            <person name="Vatanen T."/>
            <person name="Fornelos N."/>
            <person name="Wilson R."/>
            <person name="Bertha M."/>
            <person name="Cohen M."/>
            <person name="Garber J."/>
            <person name="Khalili H."/>
            <person name="Gevers D."/>
            <person name="Ananthakrishnan A.N."/>
            <person name="Kugathasan S."/>
            <person name="Lander E.S."/>
            <person name="Blainey P."/>
            <person name="Vlamakis H."/>
            <person name="Xavier R.J."/>
            <person name="Huttenhower C."/>
        </authorList>
    </citation>
    <scope>NUCLEOTIDE SEQUENCE [LARGE SCALE GENOMIC DNA]</scope>
    <source>
        <strain evidence="1 2">RJX1128</strain>
    </source>
</reference>
<evidence type="ECO:0000313" key="1">
    <source>
        <dbReference type="EMBL" id="PLT85730.1"/>
    </source>
</evidence>
<organism evidence="1 2">
    <name type="scientific">Mediterraneibacter gnavus</name>
    <name type="common">Ruminococcus gnavus</name>
    <dbReference type="NCBI Taxonomy" id="33038"/>
    <lineage>
        <taxon>Bacteria</taxon>
        <taxon>Bacillati</taxon>
        <taxon>Bacillota</taxon>
        <taxon>Clostridia</taxon>
        <taxon>Lachnospirales</taxon>
        <taxon>Lachnospiraceae</taxon>
        <taxon>Mediterraneibacter</taxon>
    </lineage>
</organism>
<evidence type="ECO:0000313" key="2">
    <source>
        <dbReference type="Proteomes" id="UP000234840"/>
    </source>
</evidence>
<comment type="caution">
    <text evidence="1">The sequence shown here is derived from an EMBL/GenBank/DDBJ whole genome shotgun (WGS) entry which is preliminary data.</text>
</comment>